<dbReference type="RefSeq" id="WP_105745935.1">
    <property type="nucleotide sequence ID" value="NZ_PVBR01000043.1"/>
</dbReference>
<comment type="caution">
    <text evidence="1">The sequence shown here is derived from an EMBL/GenBank/DDBJ whole genome shotgun (WGS) entry which is preliminary data.</text>
</comment>
<dbReference type="InterPro" id="IPR009899">
    <property type="entry name" value="ArdA"/>
</dbReference>
<dbReference type="Pfam" id="PF07275">
    <property type="entry name" value="ArdA"/>
    <property type="match status" value="1"/>
</dbReference>
<dbReference type="InterPro" id="IPR041893">
    <property type="entry name" value="ArdA_dom3"/>
</dbReference>
<protein>
    <submittedName>
        <fullName evidence="1">Antirestriction protein ArdA</fullName>
    </submittedName>
</protein>
<evidence type="ECO:0000313" key="1">
    <source>
        <dbReference type="EMBL" id="PRD40516.1"/>
    </source>
</evidence>
<evidence type="ECO:0000313" key="2">
    <source>
        <dbReference type="Proteomes" id="UP000239434"/>
    </source>
</evidence>
<gene>
    <name evidence="1" type="ORF">C5748_26455</name>
</gene>
<organism evidence="1 2">
    <name type="scientific">Phyllobacterium phragmitis</name>
    <dbReference type="NCBI Taxonomy" id="2670329"/>
    <lineage>
        <taxon>Bacteria</taxon>
        <taxon>Pseudomonadati</taxon>
        <taxon>Pseudomonadota</taxon>
        <taxon>Alphaproteobacteria</taxon>
        <taxon>Hyphomicrobiales</taxon>
        <taxon>Phyllobacteriaceae</taxon>
        <taxon>Phyllobacterium</taxon>
    </lineage>
</organism>
<keyword evidence="2" id="KW-1185">Reference proteome</keyword>
<sequence length="175" mass="19125">MTNVSDSNPRIYVACLAAYNNGYLHGAWIDADQDADEIRDEITAMLARSPVEDAEECAIHDYEGFEGVGISEYAGIDGVARMAAFIAKHGALGAGLLEQVGGDMDQAESTLEDCYHGQFASLADYMEELTTESITIPEALRYYVDWEAMARDAEMGGDLFIIETAHGEVHVFSNR</sequence>
<dbReference type="Gene3D" id="1.10.10.1190">
    <property type="entry name" value="Antirestriction protein ArdA, domain 3"/>
    <property type="match status" value="1"/>
</dbReference>
<dbReference type="Gene3D" id="3.10.20.480">
    <property type="entry name" value="Antirestriction protein ArdA, domain 1"/>
    <property type="match status" value="1"/>
</dbReference>
<dbReference type="AlphaFoldDB" id="A0A2S9IJ12"/>
<name>A0A2S9IJ12_9HYPH</name>
<proteinExistence type="predicted"/>
<dbReference type="Proteomes" id="UP000239434">
    <property type="component" value="Unassembled WGS sequence"/>
</dbReference>
<reference evidence="1 2" key="1">
    <citation type="submission" date="2018-02" db="EMBL/GenBank/DDBJ databases">
        <title>The draft genome of Phyllobacterium sp. 1N-3.</title>
        <authorList>
            <person name="Liu L."/>
            <person name="Li L."/>
            <person name="Zhang X."/>
            <person name="Wang T."/>
            <person name="Liang L."/>
        </authorList>
    </citation>
    <scope>NUCLEOTIDE SEQUENCE [LARGE SCALE GENOMIC DNA]</scope>
    <source>
        <strain evidence="1 2">1N-3</strain>
    </source>
</reference>
<dbReference type="InterPro" id="IPR041895">
    <property type="entry name" value="ArdA_dom1"/>
</dbReference>
<dbReference type="EMBL" id="PVBR01000043">
    <property type="protein sequence ID" value="PRD40516.1"/>
    <property type="molecule type" value="Genomic_DNA"/>
</dbReference>
<accession>A0A2S9IJ12</accession>